<protein>
    <submittedName>
        <fullName evidence="2">Uncharacterized protein</fullName>
    </submittedName>
</protein>
<evidence type="ECO:0000256" key="1">
    <source>
        <dbReference type="SAM" id="Phobius"/>
    </source>
</evidence>
<feature type="transmembrane region" description="Helical" evidence="1">
    <location>
        <begin position="82"/>
        <end position="101"/>
    </location>
</feature>
<reference evidence="2 3" key="1">
    <citation type="submission" date="2016-09" db="EMBL/GenBank/DDBJ databases">
        <title>Metabolic pathway, cell adaptation mechanisms and a novel monoxygenase revealed through proteogenomic-transcription analysis of a Sphingomonas haloaromaticamans strain degrading the fungicide ortho-phenylphenol.</title>
        <authorList>
            <person name="Perruchon C."/>
            <person name="Papadopoulou E.S."/>
            <person name="Rousidou C."/>
            <person name="Vasileiadis S."/>
            <person name="Tanou G."/>
            <person name="Amoutzias G."/>
            <person name="Molassiotis A."/>
            <person name="Karpouzas D.G."/>
        </authorList>
    </citation>
    <scope>NUCLEOTIDE SEQUENCE [LARGE SCALE GENOMIC DNA]</scope>
    <source>
        <strain evidence="2 3">P3</strain>
    </source>
</reference>
<keyword evidence="1" id="KW-0472">Membrane</keyword>
<accession>A0A1S1HGZ1</accession>
<feature type="transmembrane region" description="Helical" evidence="1">
    <location>
        <begin position="107"/>
        <end position="129"/>
    </location>
</feature>
<dbReference type="RefSeq" id="WP_015458146.1">
    <property type="nucleotide sequence ID" value="NZ_MIPT01000001.1"/>
</dbReference>
<comment type="caution">
    <text evidence="2">The sequence shown here is derived from an EMBL/GenBank/DDBJ whole genome shotgun (WGS) entry which is preliminary data.</text>
</comment>
<dbReference type="AlphaFoldDB" id="A0A1S1HGZ1"/>
<proteinExistence type="predicted"/>
<dbReference type="EMBL" id="MIPT01000001">
    <property type="protein sequence ID" value="OHT21559.1"/>
    <property type="molecule type" value="Genomic_DNA"/>
</dbReference>
<sequence>MKHVLNARFLVTCAIISVLIFVADIAFHATFVPDLYVGYPQRAAGEMAPLMPFLFLTYLVQITMFLWLFVRLYPERGIGKAVWWGLWGGLFVVLPNMQFFVGVAGTTWTLLAVQVVEAIVLLIAAGIIFEFVYRPRAASAAEPARA</sequence>
<keyword evidence="1" id="KW-0812">Transmembrane</keyword>
<feature type="transmembrane region" description="Helical" evidence="1">
    <location>
        <begin position="50"/>
        <end position="70"/>
    </location>
</feature>
<feature type="transmembrane region" description="Helical" evidence="1">
    <location>
        <begin position="7"/>
        <end position="30"/>
    </location>
</feature>
<gene>
    <name evidence="2" type="ORF">BHE75_03568</name>
</gene>
<evidence type="ECO:0000313" key="3">
    <source>
        <dbReference type="Proteomes" id="UP000179467"/>
    </source>
</evidence>
<organism evidence="2 3">
    <name type="scientific">Edaphosphingomonas haloaromaticamans</name>
    <dbReference type="NCBI Taxonomy" id="653954"/>
    <lineage>
        <taxon>Bacteria</taxon>
        <taxon>Pseudomonadati</taxon>
        <taxon>Pseudomonadota</taxon>
        <taxon>Alphaproteobacteria</taxon>
        <taxon>Sphingomonadales</taxon>
        <taxon>Rhizorhabdaceae</taxon>
        <taxon>Edaphosphingomonas</taxon>
    </lineage>
</organism>
<dbReference type="Proteomes" id="UP000179467">
    <property type="component" value="Unassembled WGS sequence"/>
</dbReference>
<dbReference type="OrthoDB" id="4633660at2"/>
<keyword evidence="3" id="KW-1185">Reference proteome</keyword>
<name>A0A1S1HGZ1_9SPHN</name>
<keyword evidence="1" id="KW-1133">Transmembrane helix</keyword>
<evidence type="ECO:0000313" key="2">
    <source>
        <dbReference type="EMBL" id="OHT21559.1"/>
    </source>
</evidence>